<gene>
    <name evidence="1" type="ORF">Tco_1019418</name>
</gene>
<protein>
    <submittedName>
        <fullName evidence="1">Uncharacterized protein</fullName>
    </submittedName>
</protein>
<dbReference type="EMBL" id="BQNB010017853">
    <property type="protein sequence ID" value="GJT67938.1"/>
    <property type="molecule type" value="Genomic_DNA"/>
</dbReference>
<reference evidence="1" key="2">
    <citation type="submission" date="2022-01" db="EMBL/GenBank/DDBJ databases">
        <authorList>
            <person name="Yamashiro T."/>
            <person name="Shiraishi A."/>
            <person name="Satake H."/>
            <person name="Nakayama K."/>
        </authorList>
    </citation>
    <scope>NUCLEOTIDE SEQUENCE</scope>
</reference>
<name>A0ABQ5FYB0_9ASTR</name>
<proteinExistence type="predicted"/>
<reference evidence="1" key="1">
    <citation type="journal article" date="2022" name="Int. J. Mol. Sci.">
        <title>Draft Genome of Tanacetum Coccineum: Genomic Comparison of Closely Related Tanacetum-Family Plants.</title>
        <authorList>
            <person name="Yamashiro T."/>
            <person name="Shiraishi A."/>
            <person name="Nakayama K."/>
            <person name="Satake H."/>
        </authorList>
    </citation>
    <scope>NUCLEOTIDE SEQUENCE</scope>
</reference>
<evidence type="ECO:0000313" key="1">
    <source>
        <dbReference type="EMBL" id="GJT67938.1"/>
    </source>
</evidence>
<comment type="caution">
    <text evidence="1">The sequence shown here is derived from an EMBL/GenBank/DDBJ whole genome shotgun (WGS) entry which is preliminary data.</text>
</comment>
<organism evidence="1 2">
    <name type="scientific">Tanacetum coccineum</name>
    <dbReference type="NCBI Taxonomy" id="301880"/>
    <lineage>
        <taxon>Eukaryota</taxon>
        <taxon>Viridiplantae</taxon>
        <taxon>Streptophyta</taxon>
        <taxon>Embryophyta</taxon>
        <taxon>Tracheophyta</taxon>
        <taxon>Spermatophyta</taxon>
        <taxon>Magnoliopsida</taxon>
        <taxon>eudicotyledons</taxon>
        <taxon>Gunneridae</taxon>
        <taxon>Pentapetalae</taxon>
        <taxon>asterids</taxon>
        <taxon>campanulids</taxon>
        <taxon>Asterales</taxon>
        <taxon>Asteraceae</taxon>
        <taxon>Asteroideae</taxon>
        <taxon>Anthemideae</taxon>
        <taxon>Anthemidinae</taxon>
        <taxon>Tanacetum</taxon>
    </lineage>
</organism>
<evidence type="ECO:0000313" key="2">
    <source>
        <dbReference type="Proteomes" id="UP001151760"/>
    </source>
</evidence>
<dbReference type="Proteomes" id="UP001151760">
    <property type="component" value="Unassembled WGS sequence"/>
</dbReference>
<sequence>MITTTSRIEDKKPSELILPPTDILEIDIMRISAQKQRTGPQESILRDKFSFVHSRISTLETTLEDIQVSSESSSI</sequence>
<keyword evidence="2" id="KW-1185">Reference proteome</keyword>
<accession>A0ABQ5FYB0</accession>